<dbReference type="PROSITE" id="PS00455">
    <property type="entry name" value="AMP_BINDING"/>
    <property type="match status" value="1"/>
</dbReference>
<comment type="caution">
    <text evidence="4">The sequence shown here is derived from an EMBL/GenBank/DDBJ whole genome shotgun (WGS) entry which is preliminary data.</text>
</comment>
<dbReference type="Pfam" id="PF07993">
    <property type="entry name" value="NAD_binding_4"/>
    <property type="match status" value="1"/>
</dbReference>
<dbReference type="Gene3D" id="1.10.1200.10">
    <property type="entry name" value="ACP-like"/>
    <property type="match status" value="1"/>
</dbReference>
<name>A0A0F4YJ05_RASE3</name>
<dbReference type="OrthoDB" id="429813at2759"/>
<evidence type="ECO:0000259" key="3">
    <source>
        <dbReference type="PROSITE" id="PS50075"/>
    </source>
</evidence>
<dbReference type="PANTHER" id="PTHR43439">
    <property type="entry name" value="PHENYLACETATE-COENZYME A LIGASE"/>
    <property type="match status" value="1"/>
</dbReference>
<sequence length="1050" mass="116848">MANENRGNAGRRLPAAVLDDLAKTAPDQKFALIPNGPEVSDGFREVKIRDLAQAVNYASWWIEKTFGRPSKPETLSYMAANDIRYVIFALASNKTGYKPFLPSTRNSDEAFLHLLKATDCQKFIYGSERKHRVFDIKKLSPDLQIVEMPSLWEMIEGQAPPYPFEKTYEEEEDNVALIIHSSGTTGLPKPVYLTNGYFGVIDRIVNLPYPPGRRPSYWHTLGPQDLVLSTTPFFHVMGYMALMESLFHSIPFVTPPDKPLSPDLIVDVIDAAKPTAAVFPPSLLEEMSHSDRALDGISRLNQVNFGGAPLSPEIGDKLCKVTTLLTVIGASEVGLIPTMQPLSAEDWGYYEWNPYFGVDMQFVGENMYELVIKRAPTREFQGIFHTFPELQEYRTKDVFIPHPTKPNKWIYHGRIDDVIVLSNGEKFNPVTMEKIIEGHPLVSRAVITGQGRFQSALLVEPNWNEWSEDKPVSELIDAIWPVVQQANEGAPAHGRVLKSKIGVASKSKPFKTTPKGSTQRHHVYRDYAEEIEAIYRESGEEDLASQQLPEQADLAGIKNYVQKVVSSILGRSEIGEKEDFFGAGLDSLQTVQLTRILQGAIRARYPDKNSEAITTQRIYSNPTVDQLSRFVNKVINGGEANGFVDEESRAEKIESLVKKYTADIPVQQLDVLNPPPDAHTVILTGSTGSLGSYLLNALLDDPATAKVYCLNRSADAAPRQQKSFLEKGLPWDARRAAKVEFLQASFGAEKFGLEDSKYDEMLQSVDTIIHNAWKVDFNHAVSTFEDVHIRGVRRFVDFSLQSAHHAHIHFVSSVATIGAWNPSHGPAVPEAPVENPDVTLPQGYGESKHVSERICLAASRLAGVPTTILRVGQVGGPTLEKGVWNRQEWLPTIIATSKATGRIPTDLGSIKVDWIPVDKLATIILELIETRRGTQSATRSTAFNLVNPSTTTWASLIPAVQRYYPHVQPVSLSTWVSELEQLSATNPSEDEVAAKPALKLLDFYRGLLHTEGGLSSPIEQRQTKEGSATMRKLGPVDQPLMENWLRQWAF</sequence>
<gene>
    <name evidence="4" type="ORF">T310_8203</name>
</gene>
<dbReference type="InterPro" id="IPR051414">
    <property type="entry name" value="Adenylate-forming_Reductase"/>
</dbReference>
<dbReference type="Gene3D" id="3.40.50.720">
    <property type="entry name" value="NAD(P)-binding Rossmann-like Domain"/>
    <property type="match status" value="1"/>
</dbReference>
<feature type="domain" description="Carrier" evidence="3">
    <location>
        <begin position="552"/>
        <end position="635"/>
    </location>
</feature>
<evidence type="ECO:0000313" key="4">
    <source>
        <dbReference type="EMBL" id="KKA17856.1"/>
    </source>
</evidence>
<evidence type="ECO:0000256" key="2">
    <source>
        <dbReference type="ARBA" id="ARBA00022553"/>
    </source>
</evidence>
<dbReference type="SUPFAM" id="SSF47336">
    <property type="entry name" value="ACP-like"/>
    <property type="match status" value="1"/>
</dbReference>
<dbReference type="InterPro" id="IPR009081">
    <property type="entry name" value="PP-bd_ACP"/>
</dbReference>
<accession>A0A0F4YJ05</accession>
<dbReference type="STRING" id="1408163.A0A0F4YJ05"/>
<dbReference type="InterPro" id="IPR042099">
    <property type="entry name" value="ANL_N_sf"/>
</dbReference>
<dbReference type="EMBL" id="LASV01000539">
    <property type="protein sequence ID" value="KKA17856.1"/>
    <property type="molecule type" value="Genomic_DNA"/>
</dbReference>
<dbReference type="PROSITE" id="PS00012">
    <property type="entry name" value="PHOSPHOPANTETHEINE"/>
    <property type="match status" value="1"/>
</dbReference>
<dbReference type="Proteomes" id="UP000053958">
    <property type="component" value="Unassembled WGS sequence"/>
</dbReference>
<dbReference type="GO" id="GO:0004043">
    <property type="term" value="F:L-aminoadipate-semialdehyde dehydrogenase [NAD(P)+] activity"/>
    <property type="evidence" value="ECO:0007669"/>
    <property type="project" value="UniProtKB-EC"/>
</dbReference>
<evidence type="ECO:0000256" key="1">
    <source>
        <dbReference type="ARBA" id="ARBA00022450"/>
    </source>
</evidence>
<keyword evidence="4" id="KW-0560">Oxidoreductase</keyword>
<dbReference type="InterPro" id="IPR000873">
    <property type="entry name" value="AMP-dep_synth/lig_dom"/>
</dbReference>
<dbReference type="AlphaFoldDB" id="A0A0F4YJ05"/>
<dbReference type="GeneID" id="25320463"/>
<dbReference type="InterPro" id="IPR036291">
    <property type="entry name" value="NAD(P)-bd_dom_sf"/>
</dbReference>
<dbReference type="InterPro" id="IPR020845">
    <property type="entry name" value="AMP-binding_CS"/>
</dbReference>
<proteinExistence type="predicted"/>
<dbReference type="InterPro" id="IPR006162">
    <property type="entry name" value="Ppantetheine_attach_site"/>
</dbReference>
<keyword evidence="5" id="KW-1185">Reference proteome</keyword>
<dbReference type="PROSITE" id="PS50075">
    <property type="entry name" value="CARRIER"/>
    <property type="match status" value="1"/>
</dbReference>
<dbReference type="Gene3D" id="3.40.50.12780">
    <property type="entry name" value="N-terminal domain of ligase-like"/>
    <property type="match status" value="1"/>
</dbReference>
<dbReference type="RefSeq" id="XP_013324468.1">
    <property type="nucleotide sequence ID" value="XM_013469014.1"/>
</dbReference>
<dbReference type="SUPFAM" id="SSF51735">
    <property type="entry name" value="NAD(P)-binding Rossmann-fold domains"/>
    <property type="match status" value="1"/>
</dbReference>
<keyword evidence="2" id="KW-0597">Phosphoprotein</keyword>
<dbReference type="Pfam" id="PF00550">
    <property type="entry name" value="PP-binding"/>
    <property type="match status" value="1"/>
</dbReference>
<dbReference type="EC" id="1.2.1.31" evidence="4"/>
<dbReference type="Pfam" id="PF23562">
    <property type="entry name" value="AMP-binding_C_3"/>
    <property type="match status" value="1"/>
</dbReference>
<organism evidence="4 5">
    <name type="scientific">Rasamsonia emersonii (strain ATCC 16479 / CBS 393.64 / IMI 116815)</name>
    <dbReference type="NCBI Taxonomy" id="1408163"/>
    <lineage>
        <taxon>Eukaryota</taxon>
        <taxon>Fungi</taxon>
        <taxon>Dikarya</taxon>
        <taxon>Ascomycota</taxon>
        <taxon>Pezizomycotina</taxon>
        <taxon>Eurotiomycetes</taxon>
        <taxon>Eurotiomycetidae</taxon>
        <taxon>Eurotiales</taxon>
        <taxon>Trichocomaceae</taxon>
        <taxon>Rasamsonia</taxon>
    </lineage>
</organism>
<dbReference type="PANTHER" id="PTHR43439:SF2">
    <property type="entry name" value="ENZYME, PUTATIVE (JCVI)-RELATED"/>
    <property type="match status" value="1"/>
</dbReference>
<dbReference type="InterPro" id="IPR036736">
    <property type="entry name" value="ACP-like_sf"/>
</dbReference>
<dbReference type="Pfam" id="PF00501">
    <property type="entry name" value="AMP-binding"/>
    <property type="match status" value="1"/>
</dbReference>
<reference evidence="4 5" key="1">
    <citation type="submission" date="2015-04" db="EMBL/GenBank/DDBJ databases">
        <authorList>
            <person name="Heijne W.H."/>
            <person name="Fedorova N.D."/>
            <person name="Nierman W.C."/>
            <person name="Vollebregt A.W."/>
            <person name="Zhao Z."/>
            <person name="Wu L."/>
            <person name="Kumar M."/>
            <person name="Stam H."/>
            <person name="van den Berg M.A."/>
            <person name="Pel H.J."/>
        </authorList>
    </citation>
    <scope>NUCLEOTIDE SEQUENCE [LARGE SCALE GENOMIC DNA]</scope>
    <source>
        <strain evidence="4 5">CBS 393.64</strain>
    </source>
</reference>
<keyword evidence="1" id="KW-0596">Phosphopantetheine</keyword>
<dbReference type="InterPro" id="IPR013120">
    <property type="entry name" value="FAR_NAD-bd"/>
</dbReference>
<protein>
    <submittedName>
        <fullName evidence="4">L-aminoadipate-semialdehyde dehydrogenase</fullName>
        <ecNumber evidence="4">1.2.1.31</ecNumber>
    </submittedName>
</protein>
<evidence type="ECO:0000313" key="5">
    <source>
        <dbReference type="Proteomes" id="UP000053958"/>
    </source>
</evidence>
<dbReference type="SUPFAM" id="SSF56801">
    <property type="entry name" value="Acetyl-CoA synthetase-like"/>
    <property type="match status" value="1"/>
</dbReference>